<dbReference type="Proteomes" id="UP001379235">
    <property type="component" value="Unassembled WGS sequence"/>
</dbReference>
<dbReference type="CDD" id="cd01127">
    <property type="entry name" value="TrwB_TraG_TraD_VirD4"/>
    <property type="match status" value="1"/>
</dbReference>
<evidence type="ECO:0000256" key="1">
    <source>
        <dbReference type="ARBA" id="ARBA00004651"/>
    </source>
</evidence>
<dbReference type="InterPro" id="IPR027417">
    <property type="entry name" value="P-loop_NTPase"/>
</dbReference>
<dbReference type="RefSeq" id="WP_339968657.1">
    <property type="nucleotide sequence ID" value="NZ_JBBHJY010000009.1"/>
</dbReference>
<dbReference type="Gene3D" id="3.40.50.300">
    <property type="entry name" value="P-loop containing nucleotide triphosphate hydrolases"/>
    <property type="match status" value="2"/>
</dbReference>
<dbReference type="PANTHER" id="PTHR37937">
    <property type="entry name" value="CONJUGATIVE TRANSFER: DNA TRANSPORT"/>
    <property type="match status" value="1"/>
</dbReference>
<evidence type="ECO:0000256" key="2">
    <source>
        <dbReference type="ARBA" id="ARBA00022475"/>
    </source>
</evidence>
<keyword evidence="4" id="KW-1133">Transmembrane helix</keyword>
<evidence type="ECO:0000313" key="7">
    <source>
        <dbReference type="EMBL" id="MEJ6011419.1"/>
    </source>
</evidence>
<evidence type="ECO:0000259" key="6">
    <source>
        <dbReference type="Pfam" id="PF12696"/>
    </source>
</evidence>
<dbReference type="InterPro" id="IPR032689">
    <property type="entry name" value="TraG-D_C"/>
</dbReference>
<gene>
    <name evidence="7" type="ORF">WG900_15995</name>
</gene>
<evidence type="ECO:0000256" key="5">
    <source>
        <dbReference type="ARBA" id="ARBA00023136"/>
    </source>
</evidence>
<evidence type="ECO:0000256" key="3">
    <source>
        <dbReference type="ARBA" id="ARBA00022692"/>
    </source>
</evidence>
<evidence type="ECO:0000256" key="4">
    <source>
        <dbReference type="ARBA" id="ARBA00022989"/>
    </source>
</evidence>
<feature type="domain" description="TraD/TraG TraM recognition site" evidence="6">
    <location>
        <begin position="256"/>
        <end position="329"/>
    </location>
</feature>
<comment type="subcellular location">
    <subcellularLocation>
        <location evidence="1">Cell membrane</location>
        <topology evidence="1">Multi-pass membrane protein</topology>
    </subcellularLocation>
</comment>
<protein>
    <submittedName>
        <fullName evidence="7">Type IV secretory system conjugative DNA transfer family protein</fullName>
    </submittedName>
</protein>
<evidence type="ECO:0000313" key="8">
    <source>
        <dbReference type="Proteomes" id="UP001379235"/>
    </source>
</evidence>
<accession>A0ABU8SBS1</accession>
<keyword evidence="2" id="KW-1003">Cell membrane</keyword>
<dbReference type="PANTHER" id="PTHR37937:SF1">
    <property type="entry name" value="CONJUGATIVE TRANSFER: DNA TRANSPORT"/>
    <property type="match status" value="1"/>
</dbReference>
<sequence>MHRSALYRTEHRSLLMAHSYILGQSGVGKSTLLKQHIITAIAKGHGVFYLDPHGHDTDELLHYIPKARRNDVILFDPSREEVVAFNPLEDITNVPLAVSILLDTIKDAWGYGDMPTPTMDMYLYFSLSVLAETKETLVQLPRLLTDRAYRTGLTDIIKDDVVRDFWNVFDGMTGKEQRAEISSTLNKALMLIADPRVRRALGYQKSSFTCGDVVTGKIFLARLPQGQLSKGRVALLGSVLLSLMHQACLSRDGAVPFEFFLDECHLLAPSVVKEMLSGVRKFNVHLTLAHQYIDQLDKDYFSAVLGNCQSLTVFRTSMDDAKRLEDRFGVNQMSISFQELAPFTARQFPFSSRTPTLHVAPFDKAPYPRSLRDIEEHHRRSLWR</sequence>
<name>A0ABU8SBS1_9SPHN</name>
<keyword evidence="5" id="KW-0472">Membrane</keyword>
<dbReference type="SUPFAM" id="SSF52540">
    <property type="entry name" value="P-loop containing nucleoside triphosphate hydrolases"/>
    <property type="match status" value="1"/>
</dbReference>
<dbReference type="EMBL" id="JBBHJY010000009">
    <property type="protein sequence ID" value="MEJ6011419.1"/>
    <property type="molecule type" value="Genomic_DNA"/>
</dbReference>
<dbReference type="InterPro" id="IPR051539">
    <property type="entry name" value="T4SS-coupling_protein"/>
</dbReference>
<comment type="caution">
    <text evidence="7">The sequence shown here is derived from an EMBL/GenBank/DDBJ whole genome shotgun (WGS) entry which is preliminary data.</text>
</comment>
<reference evidence="7 8" key="1">
    <citation type="submission" date="2024-03" db="EMBL/GenBank/DDBJ databases">
        <authorList>
            <person name="Jo J.-H."/>
        </authorList>
    </citation>
    <scope>NUCLEOTIDE SEQUENCE [LARGE SCALE GENOMIC DNA]</scope>
    <source>
        <strain evidence="7 8">AS3R-12</strain>
    </source>
</reference>
<dbReference type="Pfam" id="PF12696">
    <property type="entry name" value="TraG-D_C"/>
    <property type="match status" value="1"/>
</dbReference>
<organism evidence="7 8">
    <name type="scientific">Novosphingobium aquae</name>
    <dbReference type="NCBI Taxonomy" id="3133435"/>
    <lineage>
        <taxon>Bacteria</taxon>
        <taxon>Pseudomonadati</taxon>
        <taxon>Pseudomonadota</taxon>
        <taxon>Alphaproteobacteria</taxon>
        <taxon>Sphingomonadales</taxon>
        <taxon>Sphingomonadaceae</taxon>
        <taxon>Novosphingobium</taxon>
    </lineage>
</organism>
<keyword evidence="8" id="KW-1185">Reference proteome</keyword>
<proteinExistence type="predicted"/>
<keyword evidence="3" id="KW-0812">Transmembrane</keyword>